<dbReference type="SFLD" id="SFLDS00029">
    <property type="entry name" value="Radical_SAM"/>
    <property type="match status" value="1"/>
</dbReference>
<keyword evidence="12" id="KW-1185">Reference proteome</keyword>
<comment type="caution">
    <text evidence="11">The sequence shown here is derived from an EMBL/GenBank/DDBJ whole genome shotgun (WGS) entry which is preliminary data.</text>
</comment>
<reference evidence="11 12" key="1">
    <citation type="submission" date="2019-03" db="EMBL/GenBank/DDBJ databases">
        <title>Genomic Encyclopedia of Type Strains, Phase IV (KMG-IV): sequencing the most valuable type-strain genomes for metagenomic binning, comparative biology and taxonomic classification.</title>
        <authorList>
            <person name="Goeker M."/>
        </authorList>
    </citation>
    <scope>NUCLEOTIDE SEQUENCE [LARGE SCALE GENOMIC DNA]</scope>
    <source>
        <strain evidence="11 12">DSM 100055</strain>
    </source>
</reference>
<keyword evidence="4 9" id="KW-0949">S-adenosyl-L-methionine</keyword>
<evidence type="ECO:0000256" key="5">
    <source>
        <dbReference type="ARBA" id="ARBA00022723"/>
    </source>
</evidence>
<evidence type="ECO:0000256" key="8">
    <source>
        <dbReference type="ARBA" id="ARBA00023186"/>
    </source>
</evidence>
<dbReference type="RefSeq" id="WP_134113690.1">
    <property type="nucleotide sequence ID" value="NZ_SOBG01000008.1"/>
</dbReference>
<organism evidence="11 12">
    <name type="scientific">Hypnocyclicus thermotrophus</name>
    <dbReference type="NCBI Taxonomy" id="1627895"/>
    <lineage>
        <taxon>Bacteria</taxon>
        <taxon>Fusobacteriati</taxon>
        <taxon>Fusobacteriota</taxon>
        <taxon>Fusobacteriia</taxon>
        <taxon>Fusobacteriales</taxon>
        <taxon>Fusobacteriaceae</taxon>
        <taxon>Hypnocyclicus</taxon>
    </lineage>
</organism>
<keyword evidence="9" id="KW-0963">Cytoplasm</keyword>
<dbReference type="NCBIfam" id="TIGR00539">
    <property type="entry name" value="hemN_rel"/>
    <property type="match status" value="1"/>
</dbReference>
<evidence type="ECO:0000313" key="11">
    <source>
        <dbReference type="EMBL" id="TDT68109.1"/>
    </source>
</evidence>
<sequence>MVDAIYIHIPFCQRKCYYCDFLSFSNMNDEIDNYVEHLIKEINLYPKYNFDTIYFGGGTPSLLSPKHINKILENLNFNSNSEITLEVNPITVNYDKLKQFKNSGINRLSIGIQSFDNKILKLLGRLHDDKKAISTYYDARKAGFDNISVDLMFAIPNQTLKILNNDLNILKNLNPEHISIYSLIWEEGTKFWEMKEKHILMPLSNEIEADMYKKIIDFLTKNNYIHYEISNFSKQNFEARHNSKYWENKEYIGVGLGSSGYYNRFRYKNVCFLDKYYGIINISDLPIIEKEIIDKKDSFKYILGLRLLNKGISPREDKYIKICNDLVKKEFLTNTNNKYFLTKKGIFYANDVFLEFID</sequence>
<dbReference type="AlphaFoldDB" id="A0AA46DXY4"/>
<evidence type="ECO:0000256" key="7">
    <source>
        <dbReference type="ARBA" id="ARBA00023014"/>
    </source>
</evidence>
<dbReference type="SFLD" id="SFLDG01065">
    <property type="entry name" value="anaerobic_coproporphyrinogen-I"/>
    <property type="match status" value="1"/>
</dbReference>
<dbReference type="SMART" id="SM00729">
    <property type="entry name" value="Elp3"/>
    <property type="match status" value="1"/>
</dbReference>
<name>A0AA46DXY4_9FUSO</name>
<dbReference type="GO" id="GO:0004109">
    <property type="term" value="F:coproporphyrinogen oxidase activity"/>
    <property type="evidence" value="ECO:0007669"/>
    <property type="project" value="InterPro"/>
</dbReference>
<dbReference type="GO" id="GO:0005737">
    <property type="term" value="C:cytoplasm"/>
    <property type="evidence" value="ECO:0007669"/>
    <property type="project" value="UniProtKB-SubCell"/>
</dbReference>
<evidence type="ECO:0000313" key="12">
    <source>
        <dbReference type="Proteomes" id="UP000294678"/>
    </source>
</evidence>
<gene>
    <name evidence="11" type="ORF">EV215_1830</name>
</gene>
<dbReference type="PANTHER" id="PTHR13932">
    <property type="entry name" value="COPROPORPHYRINIGEN III OXIDASE"/>
    <property type="match status" value="1"/>
</dbReference>
<dbReference type="InterPro" id="IPR007197">
    <property type="entry name" value="rSAM"/>
</dbReference>
<evidence type="ECO:0000256" key="4">
    <source>
        <dbReference type="ARBA" id="ARBA00022691"/>
    </source>
</evidence>
<keyword evidence="5 9" id="KW-0479">Metal-binding</keyword>
<keyword evidence="6 9" id="KW-0408">Iron</keyword>
<evidence type="ECO:0000256" key="9">
    <source>
        <dbReference type="RuleBase" id="RU364116"/>
    </source>
</evidence>
<feature type="domain" description="Radical SAM core" evidence="10">
    <location>
        <begin position="1"/>
        <end position="222"/>
    </location>
</feature>
<dbReference type="SUPFAM" id="SSF102114">
    <property type="entry name" value="Radical SAM enzymes"/>
    <property type="match status" value="1"/>
</dbReference>
<dbReference type="InterPro" id="IPR058240">
    <property type="entry name" value="rSAM_sf"/>
</dbReference>
<dbReference type="InterPro" id="IPR013785">
    <property type="entry name" value="Aldolase_TIM"/>
</dbReference>
<dbReference type="Proteomes" id="UP000294678">
    <property type="component" value="Unassembled WGS sequence"/>
</dbReference>
<evidence type="ECO:0000259" key="10">
    <source>
        <dbReference type="PROSITE" id="PS51918"/>
    </source>
</evidence>
<accession>A0AA46DXY4</accession>
<protein>
    <recommendedName>
        <fullName evidence="2 9">Heme chaperone HemW</fullName>
    </recommendedName>
</protein>
<comment type="similarity">
    <text evidence="1">Belongs to the anaerobic coproporphyrinogen-III oxidase family. HemW subfamily.</text>
</comment>
<dbReference type="GO" id="GO:0046872">
    <property type="term" value="F:metal ion binding"/>
    <property type="evidence" value="ECO:0007669"/>
    <property type="project" value="UniProtKB-UniRule"/>
</dbReference>
<dbReference type="EMBL" id="SOBG01000008">
    <property type="protein sequence ID" value="TDT68109.1"/>
    <property type="molecule type" value="Genomic_DNA"/>
</dbReference>
<dbReference type="InterPro" id="IPR004559">
    <property type="entry name" value="HemW-like"/>
</dbReference>
<dbReference type="InterPro" id="IPR034505">
    <property type="entry name" value="Coproporphyrinogen-III_oxidase"/>
</dbReference>
<keyword evidence="8 9" id="KW-0143">Chaperone</keyword>
<proteinExistence type="inferred from homology"/>
<evidence type="ECO:0000256" key="1">
    <source>
        <dbReference type="ARBA" id="ARBA00006100"/>
    </source>
</evidence>
<keyword evidence="7 9" id="KW-0411">Iron-sulfur</keyword>
<dbReference type="CDD" id="cd01335">
    <property type="entry name" value="Radical_SAM"/>
    <property type="match status" value="1"/>
</dbReference>
<keyword evidence="9" id="KW-0004">4Fe-4S</keyword>
<dbReference type="GO" id="GO:0051539">
    <property type="term" value="F:4 iron, 4 sulfur cluster binding"/>
    <property type="evidence" value="ECO:0007669"/>
    <property type="project" value="UniProtKB-UniRule"/>
</dbReference>
<dbReference type="InterPro" id="IPR006638">
    <property type="entry name" value="Elp3/MiaA/NifB-like_rSAM"/>
</dbReference>
<comment type="subcellular location">
    <subcellularLocation>
        <location evidence="9">Cytoplasm</location>
    </subcellularLocation>
</comment>
<dbReference type="Gene3D" id="3.20.20.70">
    <property type="entry name" value="Aldolase class I"/>
    <property type="match status" value="1"/>
</dbReference>
<evidence type="ECO:0000256" key="2">
    <source>
        <dbReference type="ARBA" id="ARBA00017228"/>
    </source>
</evidence>
<comment type="function">
    <text evidence="9">Probably acts as a heme chaperone, transferring heme to an unknown acceptor. Binds one molecule of heme per monomer, possibly covalently. Binds 1 [4Fe-4S] cluster. The cluster is coordinated with 3 cysteines and an exchangeable S-adenosyl-L-methionine.</text>
</comment>
<dbReference type="Pfam" id="PF04055">
    <property type="entry name" value="Radical_SAM"/>
    <property type="match status" value="1"/>
</dbReference>
<keyword evidence="3 9" id="KW-0349">Heme</keyword>
<evidence type="ECO:0000256" key="3">
    <source>
        <dbReference type="ARBA" id="ARBA00022617"/>
    </source>
</evidence>
<dbReference type="GO" id="GO:0006779">
    <property type="term" value="P:porphyrin-containing compound biosynthetic process"/>
    <property type="evidence" value="ECO:0007669"/>
    <property type="project" value="InterPro"/>
</dbReference>
<evidence type="ECO:0000256" key="6">
    <source>
        <dbReference type="ARBA" id="ARBA00023004"/>
    </source>
</evidence>
<dbReference type="SFLD" id="SFLDG01082">
    <property type="entry name" value="B12-binding_domain_containing"/>
    <property type="match status" value="1"/>
</dbReference>
<dbReference type="SFLD" id="SFLDF00562">
    <property type="entry name" value="HemN-like__clustered_with_heat"/>
    <property type="match status" value="1"/>
</dbReference>
<dbReference type="PANTHER" id="PTHR13932:SF5">
    <property type="entry name" value="RADICAL S-ADENOSYL METHIONINE DOMAIN-CONTAINING PROTEIN 1, MITOCHONDRIAL"/>
    <property type="match status" value="1"/>
</dbReference>
<dbReference type="PROSITE" id="PS51918">
    <property type="entry name" value="RADICAL_SAM"/>
    <property type="match status" value="1"/>
</dbReference>